<feature type="compositionally biased region" description="Polar residues" evidence="1">
    <location>
        <begin position="12"/>
        <end position="41"/>
    </location>
</feature>
<protein>
    <submittedName>
        <fullName evidence="2">Uncharacterized protein</fullName>
    </submittedName>
</protein>
<name>A0AAJ0C7R0_9PEZI</name>
<organism evidence="2 3">
    <name type="scientific">Phialemonium atrogriseum</name>
    <dbReference type="NCBI Taxonomy" id="1093897"/>
    <lineage>
        <taxon>Eukaryota</taxon>
        <taxon>Fungi</taxon>
        <taxon>Dikarya</taxon>
        <taxon>Ascomycota</taxon>
        <taxon>Pezizomycotina</taxon>
        <taxon>Sordariomycetes</taxon>
        <taxon>Sordariomycetidae</taxon>
        <taxon>Cephalothecales</taxon>
        <taxon>Cephalothecaceae</taxon>
        <taxon>Phialemonium</taxon>
    </lineage>
</organism>
<dbReference type="Proteomes" id="UP001244011">
    <property type="component" value="Unassembled WGS sequence"/>
</dbReference>
<feature type="region of interest" description="Disordered" evidence="1">
    <location>
        <begin position="145"/>
        <end position="187"/>
    </location>
</feature>
<feature type="compositionally biased region" description="Basic residues" evidence="1">
    <location>
        <begin position="148"/>
        <end position="158"/>
    </location>
</feature>
<keyword evidence="3" id="KW-1185">Reference proteome</keyword>
<dbReference type="EMBL" id="MU838999">
    <property type="protein sequence ID" value="KAK1771062.1"/>
    <property type="molecule type" value="Genomic_DNA"/>
</dbReference>
<dbReference type="AlphaFoldDB" id="A0AAJ0C7R0"/>
<reference evidence="2" key="1">
    <citation type="submission" date="2023-06" db="EMBL/GenBank/DDBJ databases">
        <title>Genome-scale phylogeny and comparative genomics of the fungal order Sordariales.</title>
        <authorList>
            <consortium name="Lawrence Berkeley National Laboratory"/>
            <person name="Hensen N."/>
            <person name="Bonometti L."/>
            <person name="Westerberg I."/>
            <person name="Brannstrom I.O."/>
            <person name="Guillou S."/>
            <person name="Cros-Aarteil S."/>
            <person name="Calhoun S."/>
            <person name="Haridas S."/>
            <person name="Kuo A."/>
            <person name="Mondo S."/>
            <person name="Pangilinan J."/>
            <person name="Riley R."/>
            <person name="Labutti K."/>
            <person name="Andreopoulos B."/>
            <person name="Lipzen A."/>
            <person name="Chen C."/>
            <person name="Yanf M."/>
            <person name="Daum C."/>
            <person name="Ng V."/>
            <person name="Clum A."/>
            <person name="Steindorff A."/>
            <person name="Ohm R."/>
            <person name="Martin F."/>
            <person name="Silar P."/>
            <person name="Natvig D."/>
            <person name="Lalanne C."/>
            <person name="Gautier V."/>
            <person name="Ament-Velasquez S.L."/>
            <person name="Kruys A."/>
            <person name="Hutchinson M.I."/>
            <person name="Powell A.J."/>
            <person name="Barry K."/>
            <person name="Miller A.N."/>
            <person name="Grigoriev I.V."/>
            <person name="Debuchy R."/>
            <person name="Gladieux P."/>
            <person name="Thoren M.H."/>
            <person name="Johannesson H."/>
        </authorList>
    </citation>
    <scope>NUCLEOTIDE SEQUENCE</scope>
    <source>
        <strain evidence="2">8032-3</strain>
    </source>
</reference>
<accession>A0AAJ0C7R0</accession>
<dbReference type="RefSeq" id="XP_060287275.1">
    <property type="nucleotide sequence ID" value="XM_060426914.1"/>
</dbReference>
<evidence type="ECO:0000313" key="2">
    <source>
        <dbReference type="EMBL" id="KAK1771062.1"/>
    </source>
</evidence>
<gene>
    <name evidence="2" type="ORF">QBC33DRAFT_526707</name>
</gene>
<dbReference type="GeneID" id="85310101"/>
<evidence type="ECO:0000256" key="1">
    <source>
        <dbReference type="SAM" id="MobiDB-lite"/>
    </source>
</evidence>
<proteinExistence type="predicted"/>
<evidence type="ECO:0000313" key="3">
    <source>
        <dbReference type="Proteomes" id="UP001244011"/>
    </source>
</evidence>
<sequence>MDTHRSLGSLVPGNTSRAFRRQQSTHFNTDPNNPTSSRTPQTVVEGMISSGSQCNVRSGPLPTPTSAMWLDPIIEPDDNLNFDPPCVDLEVDEAYCAGNLPDGDEMAWIESVMSLRRASTPGGIRKNRYLPYRPSADAGMRCANVVRNRPRMRRRKKLGPNSKASSAISSPISSPVIPPSLPDELGH</sequence>
<feature type="compositionally biased region" description="Low complexity" evidence="1">
    <location>
        <begin position="160"/>
        <end position="175"/>
    </location>
</feature>
<comment type="caution">
    <text evidence="2">The sequence shown here is derived from an EMBL/GenBank/DDBJ whole genome shotgun (WGS) entry which is preliminary data.</text>
</comment>
<feature type="region of interest" description="Disordered" evidence="1">
    <location>
        <begin position="1"/>
        <end position="41"/>
    </location>
</feature>